<dbReference type="InterPro" id="IPR011009">
    <property type="entry name" value="Kinase-like_dom_sf"/>
</dbReference>
<feature type="domain" description="ABC1 atypical kinase-like" evidence="3">
    <location>
        <begin position="80"/>
        <end position="366"/>
    </location>
</feature>
<dbReference type="PANTHER" id="PTHR10566:SF113">
    <property type="entry name" value="PROTEIN ACTIVITY OF BC1 COMPLEX KINASE 7, CHLOROPLASTIC"/>
    <property type="match status" value="1"/>
</dbReference>
<evidence type="ECO:0000256" key="1">
    <source>
        <dbReference type="ARBA" id="ARBA00009670"/>
    </source>
</evidence>
<dbReference type="CDD" id="cd05121">
    <property type="entry name" value="ABC1_ADCK3-like"/>
    <property type="match status" value="1"/>
</dbReference>
<feature type="transmembrane region" description="Helical" evidence="2">
    <location>
        <begin position="558"/>
        <end position="576"/>
    </location>
</feature>
<dbReference type="Proteomes" id="UP000051155">
    <property type="component" value="Unassembled WGS sequence"/>
</dbReference>
<dbReference type="STRING" id="1423812.FD20_GL000767"/>
<dbReference type="SUPFAM" id="SSF56112">
    <property type="entry name" value="Protein kinase-like (PK-like)"/>
    <property type="match status" value="1"/>
</dbReference>
<keyword evidence="2" id="KW-0812">Transmembrane</keyword>
<dbReference type="AlphaFoldDB" id="A0A0R1PX82"/>
<name>A0A0R1PX82_9LACO</name>
<reference evidence="4 5" key="1">
    <citation type="journal article" date="2015" name="Genome Announc.">
        <title>Expanding the biotechnology potential of lactobacilli through comparative genomics of 213 strains and associated genera.</title>
        <authorList>
            <person name="Sun Z."/>
            <person name="Harris H.M."/>
            <person name="McCann A."/>
            <person name="Guo C."/>
            <person name="Argimon S."/>
            <person name="Zhang W."/>
            <person name="Yang X."/>
            <person name="Jeffery I.B."/>
            <person name="Cooney J.C."/>
            <person name="Kagawa T.F."/>
            <person name="Liu W."/>
            <person name="Song Y."/>
            <person name="Salvetti E."/>
            <person name="Wrobel A."/>
            <person name="Rasinkangas P."/>
            <person name="Parkhill J."/>
            <person name="Rea M.C."/>
            <person name="O'Sullivan O."/>
            <person name="Ritari J."/>
            <person name="Douillard F.P."/>
            <person name="Paul Ross R."/>
            <person name="Yang R."/>
            <person name="Briner A.E."/>
            <person name="Felis G.E."/>
            <person name="de Vos W.M."/>
            <person name="Barrangou R."/>
            <person name="Klaenhammer T.R."/>
            <person name="Caufield P.W."/>
            <person name="Cui Y."/>
            <person name="Zhang H."/>
            <person name="O'Toole P.W."/>
        </authorList>
    </citation>
    <scope>NUCLEOTIDE SEQUENCE [LARGE SCALE GENOMIC DNA]</scope>
    <source>
        <strain evidence="4 5">DSM 19971</strain>
    </source>
</reference>
<gene>
    <name evidence="4" type="ORF">FD20_GL000767</name>
</gene>
<keyword evidence="4" id="KW-0808">Transferase</keyword>
<comment type="caution">
    <text evidence="4">The sequence shown here is derived from an EMBL/GenBank/DDBJ whole genome shotgun (WGS) entry which is preliminary data.</text>
</comment>
<accession>A0A0R1PX82</accession>
<evidence type="ECO:0000313" key="4">
    <source>
        <dbReference type="EMBL" id="KRL36958.1"/>
    </source>
</evidence>
<protein>
    <submittedName>
        <fullName evidence="4">ABC1 family protein kinase</fullName>
    </submittedName>
</protein>
<keyword evidence="2" id="KW-1133">Transmembrane helix</keyword>
<feature type="transmembrane region" description="Helical" evidence="2">
    <location>
        <begin position="527"/>
        <end position="546"/>
    </location>
</feature>
<dbReference type="InterPro" id="IPR050154">
    <property type="entry name" value="UbiB_kinase"/>
</dbReference>
<organism evidence="4 5">
    <name type="scientific">Liquorilactobacillus uvarum DSM 19971</name>
    <dbReference type="NCBI Taxonomy" id="1423812"/>
    <lineage>
        <taxon>Bacteria</taxon>
        <taxon>Bacillati</taxon>
        <taxon>Bacillota</taxon>
        <taxon>Bacilli</taxon>
        <taxon>Lactobacillales</taxon>
        <taxon>Lactobacillaceae</taxon>
        <taxon>Liquorilactobacillus</taxon>
    </lineage>
</organism>
<dbReference type="GO" id="GO:0016301">
    <property type="term" value="F:kinase activity"/>
    <property type="evidence" value="ECO:0007669"/>
    <property type="project" value="UniProtKB-KW"/>
</dbReference>
<dbReference type="InterPro" id="IPR004147">
    <property type="entry name" value="ABC1_dom"/>
</dbReference>
<dbReference type="EMBL" id="AZEG01000018">
    <property type="protein sequence ID" value="KRL36958.1"/>
    <property type="molecule type" value="Genomic_DNA"/>
</dbReference>
<keyword evidence="2" id="KW-0472">Membrane</keyword>
<keyword evidence="4" id="KW-0418">Kinase</keyword>
<evidence type="ECO:0000256" key="2">
    <source>
        <dbReference type="SAM" id="Phobius"/>
    </source>
</evidence>
<evidence type="ECO:0000313" key="5">
    <source>
        <dbReference type="Proteomes" id="UP000051155"/>
    </source>
</evidence>
<keyword evidence="5" id="KW-1185">Reference proteome</keyword>
<dbReference type="PATRIC" id="fig|1423812.3.peg.832"/>
<proteinExistence type="inferred from homology"/>
<comment type="similarity">
    <text evidence="1">Belongs to the protein kinase superfamily. ADCK protein kinase family.</text>
</comment>
<evidence type="ECO:0000259" key="3">
    <source>
        <dbReference type="Pfam" id="PF03109"/>
    </source>
</evidence>
<sequence length="591" mass="67850">MQMTEKKADVVSKKDRHARLLKIISVFRKYDVLFNLVRQRNPYMVRIAFEELGVTFIKIGQMLSTRADLVSPEFVEEFKQLQDNVTVDDFSVVEKTIKEQTGHTVDELFRTFAEKPFASASIGQTHLAKLQDGTQVAVKVQHENVKEIVETDLALLEQALTVLKFAPESNVIDVRKTLFEIKKALLAEIDTKSEAENGNKFYRLNNDQGIIRSPRFYSELSVQGVLTSEYMPGESIKRILDEPLVQDGEQVDQKQKKERHFLAETLVRNFIKQVFTDHFFHADPHPGNILFTRIKEKSVQADEVEHHFSKQFARTDFTVSQIKKLPPYRLTYLDFGMMGHLPPNLADGIANVIIALNTKDIRDIGQSLLAICDRTGKIDEEKFYSELAFFLAPYFKTELGGIDFPELLFQIMQLCHDNNLRIKSEVTLLVKAFGLIEGLVVQLDPEISMLDVARPFAREYMLKKFNLQNEVEDSMFNFWRAFVATPQIPVKVNKFLDILMQGQAQIRFNYKDQETMLKKIEGMLNKVVTAIILAATIVGSSLLVQASSAHPIVYNLGVWGYAATLFVVAIMIINNLKKRFKEWRKKRKEKK</sequence>
<dbReference type="Pfam" id="PF03109">
    <property type="entry name" value="ABC1"/>
    <property type="match status" value="1"/>
</dbReference>
<dbReference type="PANTHER" id="PTHR10566">
    <property type="entry name" value="CHAPERONE-ACTIVITY OF BC1 COMPLEX CABC1 -RELATED"/>
    <property type="match status" value="1"/>
</dbReference>